<organism evidence="1 2">
    <name type="scientific">Aspergillus sclerotioniger CBS 115572</name>
    <dbReference type="NCBI Taxonomy" id="1450535"/>
    <lineage>
        <taxon>Eukaryota</taxon>
        <taxon>Fungi</taxon>
        <taxon>Dikarya</taxon>
        <taxon>Ascomycota</taxon>
        <taxon>Pezizomycotina</taxon>
        <taxon>Eurotiomycetes</taxon>
        <taxon>Eurotiomycetidae</taxon>
        <taxon>Eurotiales</taxon>
        <taxon>Aspergillaceae</taxon>
        <taxon>Aspergillus</taxon>
        <taxon>Aspergillus subgen. Circumdati</taxon>
    </lineage>
</organism>
<gene>
    <name evidence="1" type="ORF">BO94DRAFT_207697</name>
</gene>
<sequence length="94" mass="10772">MCEEIKRNRTHKVDSHMLFASGQSDLHITYYRGRVFDFYCFLGSGGVYSGVGYMGRLSVMLGGNMKVMKDCIKRRVKCMKLSIKWKSTVDSTTQ</sequence>
<dbReference type="RefSeq" id="XP_025464027.1">
    <property type="nucleotide sequence ID" value="XM_025606129.1"/>
</dbReference>
<name>A0A317VVT9_9EURO</name>
<proteinExistence type="predicted"/>
<keyword evidence="2" id="KW-1185">Reference proteome</keyword>
<comment type="caution">
    <text evidence="1">The sequence shown here is derived from an EMBL/GenBank/DDBJ whole genome shotgun (WGS) entry which is preliminary data.</text>
</comment>
<dbReference type="GeneID" id="37108272"/>
<evidence type="ECO:0000313" key="1">
    <source>
        <dbReference type="EMBL" id="PWY76030.1"/>
    </source>
</evidence>
<dbReference type="AlphaFoldDB" id="A0A317VVT9"/>
<accession>A0A317VVT9</accession>
<protein>
    <submittedName>
        <fullName evidence="1">Uncharacterized protein</fullName>
    </submittedName>
</protein>
<dbReference type="Proteomes" id="UP000246702">
    <property type="component" value="Unassembled WGS sequence"/>
</dbReference>
<dbReference type="EMBL" id="MSFK01000028">
    <property type="protein sequence ID" value="PWY76030.1"/>
    <property type="molecule type" value="Genomic_DNA"/>
</dbReference>
<evidence type="ECO:0000313" key="2">
    <source>
        <dbReference type="Proteomes" id="UP000246702"/>
    </source>
</evidence>
<reference evidence="1 2" key="1">
    <citation type="submission" date="2016-12" db="EMBL/GenBank/DDBJ databases">
        <title>The genomes of Aspergillus section Nigri reveals drivers in fungal speciation.</title>
        <authorList>
            <consortium name="DOE Joint Genome Institute"/>
            <person name="Vesth T.C."/>
            <person name="Nybo J."/>
            <person name="Theobald S."/>
            <person name="Brandl J."/>
            <person name="Frisvad J.C."/>
            <person name="Nielsen K.F."/>
            <person name="Lyhne E.K."/>
            <person name="Kogle M.E."/>
            <person name="Kuo A."/>
            <person name="Riley R."/>
            <person name="Clum A."/>
            <person name="Nolan M."/>
            <person name="Lipzen A."/>
            <person name="Salamov A."/>
            <person name="Henrissat B."/>
            <person name="Wiebenga A."/>
            <person name="De Vries R.P."/>
            <person name="Grigoriev I.V."/>
            <person name="Mortensen U.H."/>
            <person name="Andersen M.R."/>
            <person name="Baker S.E."/>
        </authorList>
    </citation>
    <scope>NUCLEOTIDE SEQUENCE [LARGE SCALE GENOMIC DNA]</scope>
    <source>
        <strain evidence="1 2">CBS 115572</strain>
    </source>
</reference>